<dbReference type="Proteomes" id="UP000199476">
    <property type="component" value="Unassembled WGS sequence"/>
</dbReference>
<protein>
    <recommendedName>
        <fullName evidence="3">Type IV pilus assembly protein PilM</fullName>
    </recommendedName>
</protein>
<keyword evidence="2" id="KW-1185">Reference proteome</keyword>
<sequence length="296" mass="35038">MFSRKNTCFIFFGRKEILKVTAFKNRKNKLVVKEFFLEKLSKGAAEEKAFRAEDVSDRLKMLKNKSQEKINRIIAVLPEESSSSKFFQMPVLSRSETRDYLDVEAERMTEYRLNDAMVDYSVINKDAKKISLHLAAVKKETIKSYRKILWRIYDCYHEITLRADLIWPLINELSQRENIILLEVYQDKVFLSAGGNNEIYFYLSRTRNKRKEEPEYFVKEADEYFRQEIGREPPRKVYVRILDDPSIKTPQLSGGYRWCEIPFSRFQFAKEKMTSEFLNLNSPHLLAAVGGIYREI</sequence>
<organism evidence="1 2">
    <name type="scientific">Halarsenatibacter silvermanii</name>
    <dbReference type="NCBI Taxonomy" id="321763"/>
    <lineage>
        <taxon>Bacteria</taxon>
        <taxon>Bacillati</taxon>
        <taxon>Bacillota</taxon>
        <taxon>Clostridia</taxon>
        <taxon>Halanaerobiales</taxon>
        <taxon>Halarsenatibacteraceae</taxon>
        <taxon>Halarsenatibacter</taxon>
    </lineage>
</organism>
<accession>A0A1G9JZV5</accession>
<name>A0A1G9JZV5_9FIRM</name>
<dbReference type="RefSeq" id="WP_089758630.1">
    <property type="nucleotide sequence ID" value="NZ_FNGO01000004.1"/>
</dbReference>
<dbReference type="AlphaFoldDB" id="A0A1G9JZV5"/>
<dbReference type="OrthoDB" id="2731856at2"/>
<dbReference type="InterPro" id="IPR043129">
    <property type="entry name" value="ATPase_NBD"/>
</dbReference>
<dbReference type="Pfam" id="PF11104">
    <property type="entry name" value="PilM_2"/>
    <property type="match status" value="1"/>
</dbReference>
<dbReference type="Gene3D" id="3.30.1490.300">
    <property type="match status" value="1"/>
</dbReference>
<dbReference type="EMBL" id="FNGO01000004">
    <property type="protein sequence ID" value="SDL42766.1"/>
    <property type="molecule type" value="Genomic_DNA"/>
</dbReference>
<evidence type="ECO:0000313" key="2">
    <source>
        <dbReference type="Proteomes" id="UP000199476"/>
    </source>
</evidence>
<dbReference type="STRING" id="321763.SAMN04488692_104128"/>
<dbReference type="Gene3D" id="3.30.420.40">
    <property type="match status" value="1"/>
</dbReference>
<proteinExistence type="predicted"/>
<evidence type="ECO:0000313" key="1">
    <source>
        <dbReference type="EMBL" id="SDL42766.1"/>
    </source>
</evidence>
<evidence type="ECO:0008006" key="3">
    <source>
        <dbReference type="Google" id="ProtNLM"/>
    </source>
</evidence>
<gene>
    <name evidence="1" type="ORF">SAMN04488692_104128</name>
</gene>
<dbReference type="InterPro" id="IPR005883">
    <property type="entry name" value="PilM"/>
</dbReference>
<dbReference type="SUPFAM" id="SSF53067">
    <property type="entry name" value="Actin-like ATPase domain"/>
    <property type="match status" value="1"/>
</dbReference>
<reference evidence="1 2" key="1">
    <citation type="submission" date="2016-10" db="EMBL/GenBank/DDBJ databases">
        <authorList>
            <person name="de Groot N.N."/>
        </authorList>
    </citation>
    <scope>NUCLEOTIDE SEQUENCE [LARGE SCALE GENOMIC DNA]</scope>
    <source>
        <strain evidence="1 2">SLAS-1</strain>
    </source>
</reference>